<dbReference type="OrthoDB" id="6365769at2759"/>
<accession>A0A7R9MCD4</accession>
<organism evidence="2">
    <name type="scientific">Oppiella nova</name>
    <dbReference type="NCBI Taxonomy" id="334625"/>
    <lineage>
        <taxon>Eukaryota</taxon>
        <taxon>Metazoa</taxon>
        <taxon>Ecdysozoa</taxon>
        <taxon>Arthropoda</taxon>
        <taxon>Chelicerata</taxon>
        <taxon>Arachnida</taxon>
        <taxon>Acari</taxon>
        <taxon>Acariformes</taxon>
        <taxon>Sarcoptiformes</taxon>
        <taxon>Oribatida</taxon>
        <taxon>Brachypylina</taxon>
        <taxon>Oppioidea</taxon>
        <taxon>Oppiidae</taxon>
        <taxon>Oppiella</taxon>
    </lineage>
</organism>
<keyword evidence="1" id="KW-0812">Transmembrane</keyword>
<protein>
    <submittedName>
        <fullName evidence="2">Uncharacterized protein</fullName>
    </submittedName>
</protein>
<gene>
    <name evidence="2" type="ORF">ONB1V03_LOCUS14088</name>
</gene>
<keyword evidence="1" id="KW-0472">Membrane</keyword>
<proteinExistence type="predicted"/>
<evidence type="ECO:0000313" key="2">
    <source>
        <dbReference type="EMBL" id="CAD7657458.1"/>
    </source>
</evidence>
<dbReference type="EMBL" id="OC927847">
    <property type="protein sequence ID" value="CAD7657458.1"/>
    <property type="molecule type" value="Genomic_DNA"/>
</dbReference>
<keyword evidence="1" id="KW-1133">Transmembrane helix</keyword>
<dbReference type="EMBL" id="CAJPVJ010013022">
    <property type="protein sequence ID" value="CAG2174644.1"/>
    <property type="molecule type" value="Genomic_DNA"/>
</dbReference>
<dbReference type="Proteomes" id="UP000728032">
    <property type="component" value="Unassembled WGS sequence"/>
</dbReference>
<evidence type="ECO:0000256" key="1">
    <source>
        <dbReference type="SAM" id="Phobius"/>
    </source>
</evidence>
<reference evidence="2" key="1">
    <citation type="submission" date="2020-11" db="EMBL/GenBank/DDBJ databases">
        <authorList>
            <person name="Tran Van P."/>
        </authorList>
    </citation>
    <scope>NUCLEOTIDE SEQUENCE</scope>
</reference>
<feature type="transmembrane region" description="Helical" evidence="1">
    <location>
        <begin position="47"/>
        <end position="66"/>
    </location>
</feature>
<name>A0A7R9MCD4_9ACAR</name>
<dbReference type="AlphaFoldDB" id="A0A7R9MCD4"/>
<keyword evidence="3" id="KW-1185">Reference proteome</keyword>
<evidence type="ECO:0000313" key="3">
    <source>
        <dbReference type="Proteomes" id="UP000728032"/>
    </source>
</evidence>
<sequence>MAKTIQNTITGPCLPDLQTLYNTSFDRISYVNTVSVGALCSNVNKQIAYMMCLIIIGITTSLYTLFCGGVDSFINVWIVEMWGQNCGPFVQGLQFMLVINCYMDCKCIGRTGIRSHNR</sequence>